<sequence length="1069" mass="121704">MNLRKQSSIKEDLGMFLTFESVENYGLAIESLSDKRAGIEVENVQKKDGKTLVTVYIPNGKLAVFFKKIEQYLDQTKNTDKGNPKNQKLLNNIEKIKLSTLENFWNDNDSFPNDHNSKLLLEIWLRVGENRNEINSRFKEVANQSGIQVSKHFLSFPESSVFKVTASINQLKSSILLLDCLSEIRKSKETPASFLDMTPIEEKDWVLDLQNRLEIHPDHRDVAVCILDTGVNVAHPLLTQSIEEDDLDSFHPEWGKEDHHGHGTRMAGLALLGDLYPLLLSSVSVELKHGLESIKILPPNGENPKELYGRITGDCISLAEIKGNRRRLFHLAITAPDLLIQKGEASSWSAALDLLAFGSGEEEEPKRLLFVSAGNLSPEKIKDYPIANMESSIQDPAQAWNAITVGAFTQKENIEKSKNPDYELIAKPGSLSPESTTSISWNQSDWPFKPDIVMEGGNYAKNKRQEIDPTDSLSLLTTDSAIQKRLLFPIVGTSAATAQAARYGAILSAEYPDFWPETIRGMLIHSANYSTLNLDYSKIQKLKKEEQKKILRTYGYGVPDLNFALESGKNSCTMIIQDSISPFAKGKDGISMNEILYYTLPWPKSVLQEFSTESVQLKVTLSYFIEPNPKRINTKMTSTYACCGLRFDSIGATEGAIRFQKRMNRNSREKIGKGQWETGFSNSENSNWVFGSTLRDQGSIHSDIWLGSAADLATKELICVYPVSGWWRSREKMERYDDRIRFTLICSILTPKVEMEIYSAVENQIKILNLVWLKIVYYRRKVILALLQTFGGSLPKTDLQKLLFLYTQDQEKPAFDFLPYRFGCYSPQATQDLKTMTKYGQVHETQSGWSVLDSLDYRKTLKKEDGDRLHLFYREFSKLRGKALVKFVYETYPFYAIKSEIAETILNKNQWMQVIQSRPIQKEPLLFTIGYEGKSVESYVTELIRENVQVLCDVRKNPLSMKFGFSKAQLKSILETVGIKYIHIPGLGIDSEKRRELNSQKDYEKLFFEYEKSTLASNSKDLKIVADIFRKKSRVALTCFEADPNCCHRSRTAKKLLDFLPKKTKLNHL</sequence>
<name>A0A0E2BIV2_9LEPT</name>
<keyword evidence="6" id="KW-1185">Reference proteome</keyword>
<dbReference type="InterPro" id="IPR007438">
    <property type="entry name" value="DUF488"/>
</dbReference>
<dbReference type="InterPro" id="IPR000209">
    <property type="entry name" value="Peptidase_S8/S53_dom"/>
</dbReference>
<dbReference type="InterPro" id="IPR034074">
    <property type="entry name" value="Y4bN_pept_dom"/>
</dbReference>
<dbReference type="AlphaFoldDB" id="A0A0E2BIV2"/>
<dbReference type="PRINTS" id="PR00723">
    <property type="entry name" value="SUBTILISIN"/>
</dbReference>
<keyword evidence="2" id="KW-0378">Hydrolase</keyword>
<dbReference type="GO" id="GO:0006508">
    <property type="term" value="P:proteolysis"/>
    <property type="evidence" value="ECO:0007669"/>
    <property type="project" value="UniProtKB-KW"/>
</dbReference>
<evidence type="ECO:0000256" key="3">
    <source>
        <dbReference type="ARBA" id="ARBA00022825"/>
    </source>
</evidence>
<dbReference type="InterPro" id="IPR015500">
    <property type="entry name" value="Peptidase_S8_subtilisin-rel"/>
</dbReference>
<proteinExistence type="predicted"/>
<dbReference type="PANTHER" id="PTHR39337">
    <property type="entry name" value="BLR5642 PROTEIN"/>
    <property type="match status" value="1"/>
</dbReference>
<dbReference type="GO" id="GO:0004252">
    <property type="term" value="F:serine-type endopeptidase activity"/>
    <property type="evidence" value="ECO:0007669"/>
    <property type="project" value="InterPro"/>
</dbReference>
<dbReference type="Pfam" id="PF04343">
    <property type="entry name" value="DUF488"/>
    <property type="match status" value="1"/>
</dbReference>
<dbReference type="PANTHER" id="PTHR39337:SF1">
    <property type="entry name" value="BLR5642 PROTEIN"/>
    <property type="match status" value="1"/>
</dbReference>
<dbReference type="SUPFAM" id="SSF52743">
    <property type="entry name" value="Subtilisin-like"/>
    <property type="match status" value="1"/>
</dbReference>
<protein>
    <submittedName>
        <fullName evidence="5">PF04343 family protein</fullName>
    </submittedName>
</protein>
<accession>A0A0E2BIV2</accession>
<keyword evidence="3" id="KW-0720">Serine protease</keyword>
<dbReference type="Gene3D" id="3.40.50.200">
    <property type="entry name" value="Peptidase S8/S53 domain"/>
    <property type="match status" value="1"/>
</dbReference>
<evidence type="ECO:0000313" key="6">
    <source>
        <dbReference type="Proteomes" id="UP000006329"/>
    </source>
</evidence>
<organism evidence="5 6">
    <name type="scientific">Leptospira santarosai str. MOR084</name>
    <dbReference type="NCBI Taxonomy" id="1049984"/>
    <lineage>
        <taxon>Bacteria</taxon>
        <taxon>Pseudomonadati</taxon>
        <taxon>Spirochaetota</taxon>
        <taxon>Spirochaetia</taxon>
        <taxon>Leptospirales</taxon>
        <taxon>Leptospiraceae</taxon>
        <taxon>Leptospira</taxon>
    </lineage>
</organism>
<dbReference type="Proteomes" id="UP000006329">
    <property type="component" value="Unassembled WGS sequence"/>
</dbReference>
<dbReference type="InterPro" id="IPR036852">
    <property type="entry name" value="Peptidase_S8/S53_dom_sf"/>
</dbReference>
<dbReference type="Pfam" id="PF00082">
    <property type="entry name" value="Peptidase_S8"/>
    <property type="match status" value="1"/>
</dbReference>
<reference evidence="5" key="1">
    <citation type="submission" date="2012-10" db="EMBL/GenBank/DDBJ databases">
        <authorList>
            <person name="Harkins D.M."/>
            <person name="Durkin A.S."/>
            <person name="Brinkac L.M."/>
            <person name="Haft D.H."/>
            <person name="Selengut J.D."/>
            <person name="Sanka R."/>
            <person name="DePew J."/>
            <person name="Purushe J."/>
            <person name="Matthias M.A."/>
            <person name="Vinetz J.M."/>
            <person name="Sutton G.G."/>
            <person name="Nierman W.C."/>
            <person name="Fouts D.E."/>
        </authorList>
    </citation>
    <scope>NUCLEOTIDE SEQUENCE [LARGE SCALE GENOMIC DNA]</scope>
    <source>
        <strain evidence="5">MOR084</strain>
    </source>
</reference>
<evidence type="ECO:0000256" key="1">
    <source>
        <dbReference type="ARBA" id="ARBA00022670"/>
    </source>
</evidence>
<comment type="caution">
    <text evidence="5">The sequence shown here is derived from an EMBL/GenBank/DDBJ whole genome shotgun (WGS) entry which is preliminary data.</text>
</comment>
<evidence type="ECO:0000259" key="4">
    <source>
        <dbReference type="Pfam" id="PF00082"/>
    </source>
</evidence>
<dbReference type="CDD" id="cd04847">
    <property type="entry name" value="Peptidases_S8_Subtilisin_like_2"/>
    <property type="match status" value="1"/>
</dbReference>
<feature type="domain" description="Peptidase S8/S53" evidence="4">
    <location>
        <begin position="220"/>
        <end position="557"/>
    </location>
</feature>
<dbReference type="EMBL" id="AHON02000019">
    <property type="protein sequence ID" value="EKO35094.1"/>
    <property type="molecule type" value="Genomic_DNA"/>
</dbReference>
<evidence type="ECO:0000313" key="5">
    <source>
        <dbReference type="EMBL" id="EKO35094.1"/>
    </source>
</evidence>
<evidence type="ECO:0000256" key="2">
    <source>
        <dbReference type="ARBA" id="ARBA00022801"/>
    </source>
</evidence>
<keyword evidence="1" id="KW-0645">Protease</keyword>
<gene>
    <name evidence="5" type="ORF">LEP1GSC179_2275</name>
</gene>